<dbReference type="GO" id="GO:0005886">
    <property type="term" value="C:plasma membrane"/>
    <property type="evidence" value="ECO:0007669"/>
    <property type="project" value="UniProtKB-SubCell"/>
</dbReference>
<dbReference type="Proteomes" id="UP000281406">
    <property type="component" value="Unassembled WGS sequence"/>
</dbReference>
<dbReference type="SMART" id="SM00409">
    <property type="entry name" value="IG"/>
    <property type="match status" value="1"/>
</dbReference>
<evidence type="ECO:0000256" key="4">
    <source>
        <dbReference type="ARBA" id="ARBA00022859"/>
    </source>
</evidence>
<evidence type="ECO:0000256" key="3">
    <source>
        <dbReference type="ARBA" id="ARBA00022729"/>
    </source>
</evidence>
<dbReference type="AlphaFoldDB" id="A0A3N0Z3X9"/>
<keyword evidence="6" id="KW-1015">Disulfide bond</keyword>
<dbReference type="PANTHER" id="PTHR19433">
    <property type="entry name" value="T-CELL RECEPTOR ALPHA CHAIN V REGION-RELATED"/>
    <property type="match status" value="1"/>
</dbReference>
<dbReference type="InterPro" id="IPR003599">
    <property type="entry name" value="Ig_sub"/>
</dbReference>
<dbReference type="Pfam" id="PF07686">
    <property type="entry name" value="V-set"/>
    <property type="match status" value="1"/>
</dbReference>
<evidence type="ECO:0000256" key="2">
    <source>
        <dbReference type="ARBA" id="ARBA00022475"/>
    </source>
</evidence>
<dbReference type="PROSITE" id="PS50835">
    <property type="entry name" value="IG_LIKE"/>
    <property type="match status" value="1"/>
</dbReference>
<dbReference type="OrthoDB" id="8871851at2759"/>
<gene>
    <name evidence="10" type="ORF">DPX16_5504</name>
</gene>
<dbReference type="InterPro" id="IPR007110">
    <property type="entry name" value="Ig-like_dom"/>
</dbReference>
<keyword evidence="8" id="KW-0812">Transmembrane</keyword>
<keyword evidence="4" id="KW-0391">Immunity</keyword>
<keyword evidence="8" id="KW-1133">Transmembrane helix</keyword>
<organism evidence="10 11">
    <name type="scientific">Anabarilius grahami</name>
    <name type="common">Kanglang fish</name>
    <name type="synonym">Barilius grahami</name>
    <dbReference type="NCBI Taxonomy" id="495550"/>
    <lineage>
        <taxon>Eukaryota</taxon>
        <taxon>Metazoa</taxon>
        <taxon>Chordata</taxon>
        <taxon>Craniata</taxon>
        <taxon>Vertebrata</taxon>
        <taxon>Euteleostomi</taxon>
        <taxon>Actinopterygii</taxon>
        <taxon>Neopterygii</taxon>
        <taxon>Teleostei</taxon>
        <taxon>Ostariophysi</taxon>
        <taxon>Cypriniformes</taxon>
        <taxon>Xenocyprididae</taxon>
        <taxon>Xenocypridinae</taxon>
        <taxon>Xenocypridinae incertae sedis</taxon>
        <taxon>Anabarilius</taxon>
    </lineage>
</organism>
<keyword evidence="11" id="KW-1185">Reference proteome</keyword>
<evidence type="ECO:0000313" key="10">
    <source>
        <dbReference type="EMBL" id="ROL52953.1"/>
    </source>
</evidence>
<dbReference type="Gene3D" id="2.60.40.10">
    <property type="entry name" value="Immunoglobulins"/>
    <property type="match status" value="1"/>
</dbReference>
<reference evidence="10 11" key="1">
    <citation type="submission" date="2018-10" db="EMBL/GenBank/DDBJ databases">
        <title>Genome assembly for a Yunnan-Guizhou Plateau 3E fish, Anabarilius grahami (Regan), and its evolutionary and genetic applications.</title>
        <authorList>
            <person name="Jiang W."/>
        </authorList>
    </citation>
    <scope>NUCLEOTIDE SEQUENCE [LARGE SCALE GENOMIC DNA]</scope>
    <source>
        <strain evidence="10">AG-KIZ</strain>
        <tissue evidence="10">Muscle</tissue>
    </source>
</reference>
<dbReference type="SUPFAM" id="SSF48726">
    <property type="entry name" value="Immunoglobulin"/>
    <property type="match status" value="1"/>
</dbReference>
<keyword evidence="7" id="KW-0325">Glycoprotein</keyword>
<dbReference type="EMBL" id="RJVU01014303">
    <property type="protein sequence ID" value="ROL52953.1"/>
    <property type="molecule type" value="Genomic_DNA"/>
</dbReference>
<dbReference type="InterPro" id="IPR036179">
    <property type="entry name" value="Ig-like_dom_sf"/>
</dbReference>
<evidence type="ECO:0000256" key="1">
    <source>
        <dbReference type="ARBA" id="ARBA00004236"/>
    </source>
</evidence>
<dbReference type="InterPro" id="IPR052051">
    <property type="entry name" value="TCR_complex_component"/>
</dbReference>
<dbReference type="GO" id="GO:0009617">
    <property type="term" value="P:response to bacterium"/>
    <property type="evidence" value="ECO:0007669"/>
    <property type="project" value="TreeGrafter"/>
</dbReference>
<feature type="domain" description="Ig-like" evidence="9">
    <location>
        <begin position="47"/>
        <end position="141"/>
    </location>
</feature>
<proteinExistence type="predicted"/>
<protein>
    <recommendedName>
        <fullName evidence="9">Ig-like domain-containing protein</fullName>
    </recommendedName>
</protein>
<keyword evidence="5 8" id="KW-0472">Membrane</keyword>
<evidence type="ECO:0000259" key="9">
    <source>
        <dbReference type="PROSITE" id="PS50835"/>
    </source>
</evidence>
<evidence type="ECO:0000256" key="8">
    <source>
        <dbReference type="SAM" id="Phobius"/>
    </source>
</evidence>
<name>A0A3N0Z3X9_ANAGA</name>
<evidence type="ECO:0000256" key="7">
    <source>
        <dbReference type="ARBA" id="ARBA00023180"/>
    </source>
</evidence>
<dbReference type="InterPro" id="IPR013783">
    <property type="entry name" value="Ig-like_fold"/>
</dbReference>
<feature type="transmembrane region" description="Helical" evidence="8">
    <location>
        <begin position="174"/>
        <end position="197"/>
    </location>
</feature>
<dbReference type="GO" id="GO:0002376">
    <property type="term" value="P:immune system process"/>
    <property type="evidence" value="ECO:0007669"/>
    <property type="project" value="UniProtKB-KW"/>
</dbReference>
<evidence type="ECO:0000313" key="11">
    <source>
        <dbReference type="Proteomes" id="UP000281406"/>
    </source>
</evidence>
<keyword evidence="3" id="KW-0732">Signal</keyword>
<evidence type="ECO:0000256" key="5">
    <source>
        <dbReference type="ARBA" id="ARBA00023136"/>
    </source>
</evidence>
<accession>A0A3N0Z3X9</accession>
<evidence type="ECO:0000256" key="6">
    <source>
        <dbReference type="ARBA" id="ARBA00023157"/>
    </source>
</evidence>
<dbReference type="SMART" id="SM00406">
    <property type="entry name" value="IGv"/>
    <property type="match status" value="1"/>
</dbReference>
<dbReference type="InterPro" id="IPR013106">
    <property type="entry name" value="Ig_V-set"/>
</dbReference>
<sequence length="264" mass="29266">MTTVFRLTLFKPESTLMERLRKKLQLLDVSEWLVDKCFSLQCVMSVPTVTVSVRREQNVSLPCDSNYTNSSAVMAWYRLNSEKITLLLSAMRGNVQKNSFIVEHNEEPSHFRLDGDSRLESVSLVISGVREADLGLYFCAAGVSLNKMLFGTAVRLTFAGAEQRRHTSDGVGCWSLWLCVCITCGICGFLCACVLCYRKNYSVVSCITCVKENSNVQVGLSLGGFSEITAAQVQYSSLRFIRRSRAAAPAPVNVTYATIAKHTP</sequence>
<comment type="subcellular location">
    <subcellularLocation>
        <location evidence="1">Cell membrane</location>
    </subcellularLocation>
</comment>
<comment type="caution">
    <text evidence="10">The sequence shown here is derived from an EMBL/GenBank/DDBJ whole genome shotgun (WGS) entry which is preliminary data.</text>
</comment>
<keyword evidence="2" id="KW-1003">Cell membrane</keyword>